<evidence type="ECO:0000313" key="2">
    <source>
        <dbReference type="Proteomes" id="UP000027064"/>
    </source>
</evidence>
<reference evidence="1 2" key="1">
    <citation type="submission" date="2014-05" db="EMBL/GenBank/DDBJ databases">
        <title>Genome Sequence of Flavobacterium sp. EM1321.</title>
        <authorList>
            <person name="Shin S.-K."/>
            <person name="Yi H."/>
        </authorList>
    </citation>
    <scope>NUCLEOTIDE SEQUENCE [LARGE SCALE GENOMIC DNA]</scope>
    <source>
        <strain evidence="1 2">EM1321</strain>
    </source>
</reference>
<accession>A0A066WUN4</accession>
<sequence>MTMTMPQTYFLEWLDSLILTTLNPRKDFVYSLTSEELLIISEKVLNETSNIQIQLNKHFFLLLKETEIRLQVKKYHSALIILLDHVVEYQKEAINKRQELSELMCTLVSSLEELLSFIENRYINYLGVDERVPVTYIMILKKELKQKLDKMKLNLVKAVENKNITDVVLIVLYAFIYSNDNSSITYKEILYRKELINELEIFGETPKRVSAFSALDELLIYMNFNSIKYINYFKNSIIEKIDLLSNDGERLKKLLFLCKEFNQIYSNEKNCFNPKNENLKTVISDWFVQEITYLEKKIVQPVIPLEISEKSLDTPKDNNKENKITCLLSADQIGLILRACDESRILNAKSMSAIFKMIVPHLSTPNKIDLSYHSVRSKSYNAEDKDKEIAIESLEKIIKKIRSY</sequence>
<dbReference type="AlphaFoldDB" id="A0A066WUN4"/>
<comment type="caution">
    <text evidence="1">The sequence shown here is derived from an EMBL/GenBank/DDBJ whole genome shotgun (WGS) entry which is preliminary data.</text>
</comment>
<dbReference type="PATRIC" id="fig|1492738.3.peg.2186"/>
<evidence type="ECO:0000313" key="1">
    <source>
        <dbReference type="EMBL" id="KDN54684.1"/>
    </source>
</evidence>
<protein>
    <submittedName>
        <fullName evidence="1">Uncharacterized protein</fullName>
    </submittedName>
</protein>
<name>A0A066WUN4_9FLAO</name>
<proteinExistence type="predicted"/>
<dbReference type="Proteomes" id="UP000027064">
    <property type="component" value="Unassembled WGS sequence"/>
</dbReference>
<organism evidence="1 2">
    <name type="scientific">Flavobacterium seoulense</name>
    <dbReference type="NCBI Taxonomy" id="1492738"/>
    <lineage>
        <taxon>Bacteria</taxon>
        <taxon>Pseudomonadati</taxon>
        <taxon>Bacteroidota</taxon>
        <taxon>Flavobacteriia</taxon>
        <taxon>Flavobacteriales</taxon>
        <taxon>Flavobacteriaceae</taxon>
        <taxon>Flavobacterium</taxon>
    </lineage>
</organism>
<dbReference type="eggNOG" id="ENOG503338T">
    <property type="taxonomic scope" value="Bacteria"/>
</dbReference>
<gene>
    <name evidence="1" type="ORF">FEM21_21980</name>
</gene>
<dbReference type="EMBL" id="JNCA01000020">
    <property type="protein sequence ID" value="KDN54684.1"/>
    <property type="molecule type" value="Genomic_DNA"/>
</dbReference>
<keyword evidence="2" id="KW-1185">Reference proteome</keyword>